<protein>
    <recommendedName>
        <fullName evidence="4">DUF1700 domain-containing protein</fullName>
    </recommendedName>
</protein>
<name>A0ABW0UAL5_9BACI</name>
<evidence type="ECO:0000313" key="2">
    <source>
        <dbReference type="EMBL" id="MFC5629915.1"/>
    </source>
</evidence>
<organism evidence="2 3">
    <name type="scientific">Aliibacillus thermotolerans</name>
    <dbReference type="NCBI Taxonomy" id="1834418"/>
    <lineage>
        <taxon>Bacteria</taxon>
        <taxon>Bacillati</taxon>
        <taxon>Bacillota</taxon>
        <taxon>Bacilli</taxon>
        <taxon>Bacillales</taxon>
        <taxon>Bacillaceae</taxon>
        <taxon>Aliibacillus</taxon>
    </lineage>
</organism>
<sequence length="99" mass="11560">MNSEEFKAKFKKYRMGMLTVEEEEQFEDELEKLDEYQAFLEVETAGISSGDEYSLETERKILRRSQLSAYFRMGLISIVVSLLLLPTLNLFAMAFDIFP</sequence>
<evidence type="ECO:0008006" key="4">
    <source>
        <dbReference type="Google" id="ProtNLM"/>
    </source>
</evidence>
<keyword evidence="1" id="KW-0812">Transmembrane</keyword>
<dbReference type="EMBL" id="JBHSPF010000071">
    <property type="protein sequence ID" value="MFC5629915.1"/>
    <property type="molecule type" value="Genomic_DNA"/>
</dbReference>
<feature type="transmembrane region" description="Helical" evidence="1">
    <location>
        <begin position="69"/>
        <end position="95"/>
    </location>
</feature>
<comment type="caution">
    <text evidence="2">The sequence shown here is derived from an EMBL/GenBank/DDBJ whole genome shotgun (WGS) entry which is preliminary data.</text>
</comment>
<proteinExistence type="predicted"/>
<reference evidence="3" key="1">
    <citation type="journal article" date="2019" name="Int. J. Syst. Evol. Microbiol.">
        <title>The Global Catalogue of Microorganisms (GCM) 10K type strain sequencing project: providing services to taxonomists for standard genome sequencing and annotation.</title>
        <authorList>
            <consortium name="The Broad Institute Genomics Platform"/>
            <consortium name="The Broad Institute Genome Sequencing Center for Infectious Disease"/>
            <person name="Wu L."/>
            <person name="Ma J."/>
        </authorList>
    </citation>
    <scope>NUCLEOTIDE SEQUENCE [LARGE SCALE GENOMIC DNA]</scope>
    <source>
        <strain evidence="3">CGMCC 1.15790</strain>
    </source>
</reference>
<dbReference type="Proteomes" id="UP001596143">
    <property type="component" value="Unassembled WGS sequence"/>
</dbReference>
<evidence type="ECO:0000256" key="1">
    <source>
        <dbReference type="SAM" id="Phobius"/>
    </source>
</evidence>
<dbReference type="RefSeq" id="WP_270898252.1">
    <property type="nucleotide sequence ID" value="NZ_JBHSPF010000071.1"/>
</dbReference>
<keyword evidence="1" id="KW-0472">Membrane</keyword>
<keyword evidence="1" id="KW-1133">Transmembrane helix</keyword>
<gene>
    <name evidence="2" type="ORF">ACFPTR_13765</name>
</gene>
<accession>A0ABW0UAL5</accession>
<keyword evidence="3" id="KW-1185">Reference proteome</keyword>
<evidence type="ECO:0000313" key="3">
    <source>
        <dbReference type="Proteomes" id="UP001596143"/>
    </source>
</evidence>